<dbReference type="GO" id="GO:0016197">
    <property type="term" value="P:endosomal transport"/>
    <property type="evidence" value="ECO:0000318"/>
    <property type="project" value="GO_Central"/>
</dbReference>
<keyword evidence="4" id="KW-0472">Membrane</keyword>
<dbReference type="VEuPathDB" id="TrichDB:TVAGG3_0274380"/>
<dbReference type="PANTHER" id="PTHR16082:SF2">
    <property type="entry name" value="AP-5 COMPLEX SUBUNIT MU-1"/>
    <property type="match status" value="1"/>
</dbReference>
<keyword evidence="2" id="KW-0813">Transport</keyword>
<name>A2ELC6_TRIV3</name>
<evidence type="ECO:0000313" key="8">
    <source>
        <dbReference type="Proteomes" id="UP000001542"/>
    </source>
</evidence>
<dbReference type="InterPro" id="IPR039591">
    <property type="entry name" value="AP5M1"/>
</dbReference>
<dbReference type="AlphaFoldDB" id="A2ELC6"/>
<reference evidence="7" key="1">
    <citation type="submission" date="2006-10" db="EMBL/GenBank/DDBJ databases">
        <authorList>
            <person name="Amadeo P."/>
            <person name="Zhao Q."/>
            <person name="Wortman J."/>
            <person name="Fraser-Liggett C."/>
            <person name="Carlton J."/>
        </authorList>
    </citation>
    <scope>NUCLEOTIDE SEQUENCE</scope>
    <source>
        <strain evidence="7">G3</strain>
    </source>
</reference>
<dbReference type="RefSeq" id="XP_001318751.1">
    <property type="nucleotide sequence ID" value="XM_001318716.1"/>
</dbReference>
<dbReference type="OrthoDB" id="870at2759"/>
<dbReference type="Pfam" id="PF00928">
    <property type="entry name" value="Adap_comp_sub"/>
    <property type="match status" value="1"/>
</dbReference>
<keyword evidence="8" id="KW-1185">Reference proteome</keyword>
<comment type="subcellular location">
    <subcellularLocation>
        <location evidence="5">Endomembrane system</location>
        <topology evidence="5">Peripheral membrane protein</topology>
        <orientation evidence="5">Cytoplasmic side</orientation>
    </subcellularLocation>
</comment>
<evidence type="ECO:0000256" key="2">
    <source>
        <dbReference type="ARBA" id="ARBA00022448"/>
    </source>
</evidence>
<evidence type="ECO:0000256" key="5">
    <source>
        <dbReference type="ARBA" id="ARBA00029433"/>
    </source>
</evidence>
<organism evidence="7 8">
    <name type="scientific">Trichomonas vaginalis (strain ATCC PRA-98 / G3)</name>
    <dbReference type="NCBI Taxonomy" id="412133"/>
    <lineage>
        <taxon>Eukaryota</taxon>
        <taxon>Metamonada</taxon>
        <taxon>Parabasalia</taxon>
        <taxon>Trichomonadida</taxon>
        <taxon>Trichomonadidae</taxon>
        <taxon>Trichomonas</taxon>
    </lineage>
</organism>
<sequence>MVEAQVENKSEITSTDEKLEKYFQEKILPYINEEGKNVFKISDNTFLVSYTTKTFYICVIPFIPKPEFEKSIIAGSLYFLSYIEAILRSTIRSLLPESPKIEFASLKQMINLILPFGTPVLHDQYLSSQLTGRVEISRFNAGYNKINSTPVPSWKSTLAYPVQQLDFTLKEVIVGSISQNQTYFKAFGSLQISASVSLLPNVTVTFTKPEKMTNIQSHFSVKSYDHGKIEFLPPTGVCQLLAWEIPMSVSEMPLIGTYSYKINGSTLDYSLKLNVKNPIVSVTVHLEFNDCGNLIKQKYPNIIGQVKQSRTETILVYDVQQSNAETDISGTLFFDKDVPKQKFAAYLSFKDHMKSFTGNSISKDDVTFNPSSNISVSSNSSYNSEPRKYVIWGTEM</sequence>
<dbReference type="VEuPathDB" id="TrichDB:TVAG_358180"/>
<dbReference type="GO" id="GO:0005829">
    <property type="term" value="C:cytosol"/>
    <property type="evidence" value="ECO:0000318"/>
    <property type="project" value="GO_Central"/>
</dbReference>
<dbReference type="KEGG" id="tva:4764405"/>
<dbReference type="SMR" id="A2ELC6"/>
<dbReference type="InterPro" id="IPR028565">
    <property type="entry name" value="MHD"/>
</dbReference>
<evidence type="ECO:0000256" key="3">
    <source>
        <dbReference type="ARBA" id="ARBA00022927"/>
    </source>
</evidence>
<dbReference type="GO" id="GO:0005764">
    <property type="term" value="C:lysosome"/>
    <property type="evidence" value="ECO:0000318"/>
    <property type="project" value="GO_Central"/>
</dbReference>
<evidence type="ECO:0000256" key="4">
    <source>
        <dbReference type="ARBA" id="ARBA00023136"/>
    </source>
</evidence>
<dbReference type="InParanoid" id="A2ELC6"/>
<dbReference type="STRING" id="5722.A2ELC6"/>
<evidence type="ECO:0000256" key="1">
    <source>
        <dbReference type="ARBA" id="ARBA00005324"/>
    </source>
</evidence>
<dbReference type="PANTHER" id="PTHR16082">
    <property type="entry name" value="AP-5 COMPLEX SUBUNIT MU-1"/>
    <property type="match status" value="1"/>
</dbReference>
<dbReference type="SUPFAM" id="SSF49447">
    <property type="entry name" value="Second domain of Mu2 adaptin subunit (ap50) of ap2 adaptor"/>
    <property type="match status" value="1"/>
</dbReference>
<evidence type="ECO:0000313" key="7">
    <source>
        <dbReference type="EMBL" id="EAY06528.1"/>
    </source>
</evidence>
<protein>
    <recommendedName>
        <fullName evidence="6">MHD domain-containing protein</fullName>
    </recommendedName>
</protein>
<dbReference type="InterPro" id="IPR036168">
    <property type="entry name" value="AP2_Mu_C_sf"/>
</dbReference>
<comment type="similarity">
    <text evidence="1">Belongs to the adaptor complexes medium subunit family.</text>
</comment>
<reference evidence="7" key="2">
    <citation type="journal article" date="2007" name="Science">
        <title>Draft genome sequence of the sexually transmitted pathogen Trichomonas vaginalis.</title>
        <authorList>
            <person name="Carlton J.M."/>
            <person name="Hirt R.P."/>
            <person name="Silva J.C."/>
            <person name="Delcher A.L."/>
            <person name="Schatz M."/>
            <person name="Zhao Q."/>
            <person name="Wortman J.R."/>
            <person name="Bidwell S.L."/>
            <person name="Alsmark U.C.M."/>
            <person name="Besteiro S."/>
            <person name="Sicheritz-Ponten T."/>
            <person name="Noel C.J."/>
            <person name="Dacks J.B."/>
            <person name="Foster P.G."/>
            <person name="Simillion C."/>
            <person name="Van de Peer Y."/>
            <person name="Miranda-Saavedra D."/>
            <person name="Barton G.J."/>
            <person name="Westrop G.D."/>
            <person name="Mueller S."/>
            <person name="Dessi D."/>
            <person name="Fiori P.L."/>
            <person name="Ren Q."/>
            <person name="Paulsen I."/>
            <person name="Zhang H."/>
            <person name="Bastida-Corcuera F.D."/>
            <person name="Simoes-Barbosa A."/>
            <person name="Brown M.T."/>
            <person name="Hayes R.D."/>
            <person name="Mukherjee M."/>
            <person name="Okumura C.Y."/>
            <person name="Schneider R."/>
            <person name="Smith A.J."/>
            <person name="Vanacova S."/>
            <person name="Villalvazo M."/>
            <person name="Haas B.J."/>
            <person name="Pertea M."/>
            <person name="Feldblyum T.V."/>
            <person name="Utterback T.R."/>
            <person name="Shu C.L."/>
            <person name="Osoegawa K."/>
            <person name="de Jong P.J."/>
            <person name="Hrdy I."/>
            <person name="Horvathova L."/>
            <person name="Zubacova Z."/>
            <person name="Dolezal P."/>
            <person name="Malik S.B."/>
            <person name="Logsdon J.M. Jr."/>
            <person name="Henze K."/>
            <person name="Gupta A."/>
            <person name="Wang C.C."/>
            <person name="Dunne R.L."/>
            <person name="Upcroft J.A."/>
            <person name="Upcroft P."/>
            <person name="White O."/>
            <person name="Salzberg S.L."/>
            <person name="Tang P."/>
            <person name="Chiu C.-H."/>
            <person name="Lee Y.-S."/>
            <person name="Embley T.M."/>
            <person name="Coombs G.H."/>
            <person name="Mottram J.C."/>
            <person name="Tachezy J."/>
            <person name="Fraser-Liggett C.M."/>
            <person name="Johnson P.J."/>
        </authorList>
    </citation>
    <scope>NUCLEOTIDE SEQUENCE [LARGE SCALE GENOMIC DNA]</scope>
    <source>
        <strain evidence="7">G3</strain>
    </source>
</reference>
<dbReference type="GO" id="GO:0015031">
    <property type="term" value="P:protein transport"/>
    <property type="evidence" value="ECO:0007669"/>
    <property type="project" value="UniProtKB-KW"/>
</dbReference>
<accession>A2ELC6</accession>
<keyword evidence="3" id="KW-0653">Protein transport</keyword>
<dbReference type="PROSITE" id="PS51072">
    <property type="entry name" value="MHD"/>
    <property type="match status" value="1"/>
</dbReference>
<dbReference type="GO" id="GO:0005770">
    <property type="term" value="C:late endosome"/>
    <property type="evidence" value="ECO:0000318"/>
    <property type="project" value="GO_Central"/>
</dbReference>
<feature type="domain" description="MHD" evidence="6">
    <location>
        <begin position="162"/>
        <end position="392"/>
    </location>
</feature>
<evidence type="ECO:0000259" key="6">
    <source>
        <dbReference type="PROSITE" id="PS51072"/>
    </source>
</evidence>
<dbReference type="Proteomes" id="UP000001542">
    <property type="component" value="Unassembled WGS sequence"/>
</dbReference>
<gene>
    <name evidence="7" type="ORF">TVAG_358180</name>
</gene>
<proteinExistence type="inferred from homology"/>
<dbReference type="GO" id="GO:0030119">
    <property type="term" value="C:AP-type membrane coat adaptor complex"/>
    <property type="evidence" value="ECO:0000318"/>
    <property type="project" value="GO_Central"/>
</dbReference>
<dbReference type="EMBL" id="DS113421">
    <property type="protein sequence ID" value="EAY06528.1"/>
    <property type="molecule type" value="Genomic_DNA"/>
</dbReference>